<dbReference type="InterPro" id="IPR023210">
    <property type="entry name" value="NADP_OxRdtase_dom"/>
</dbReference>
<evidence type="ECO:0000256" key="1">
    <source>
        <dbReference type="ARBA" id="ARBA00023002"/>
    </source>
</evidence>
<sequence length="383" mass="42546">MLRKELAKLPFSSIGFGCYGLGGAYGNKINEKQGIDLIQTAFDQGIKVFDTASSYEGTEEILGKAIAPFRHEVVVASKVGLVAGNIPDLSKSNVIASCKESLKKLGTDYLDIYQIHYDDPKTTVEETVEGLESLKEAGFIRSYGIGHLAKGRMLEYLKIGDVSTVLSEISVINNSSYTQLYPLHKKYGFDIMGFSVTGRGILSGEINHATKFLPGDIRAIDPQFKRSKLKSALRRYKKLKEISGDCGVTPVQLAICWVMQKEGIEVALIGPTKKEHLLENSRAAKCSIKKDIIDEIDSFIRKEGEWLKVAISEEVSNILDNQLNKDIVTAIKDLIYVLEHCLENNLMEHKRGAALYKQIIAVQKSDKSLNQIQKIKEEIKSSI</sequence>
<dbReference type="RefSeq" id="WP_350343990.1">
    <property type="nucleotide sequence ID" value="NZ_CP158367.1"/>
</dbReference>
<dbReference type="GO" id="GO:0016491">
    <property type="term" value="F:oxidoreductase activity"/>
    <property type="evidence" value="ECO:0007669"/>
    <property type="project" value="UniProtKB-KW"/>
</dbReference>
<dbReference type="AlphaFoldDB" id="A0AAU7VMF3"/>
<name>A0AAU7VMF3_9FIRM</name>
<dbReference type="GO" id="GO:0005829">
    <property type="term" value="C:cytosol"/>
    <property type="evidence" value="ECO:0007669"/>
    <property type="project" value="TreeGrafter"/>
</dbReference>
<evidence type="ECO:0000259" key="2">
    <source>
        <dbReference type="Pfam" id="PF00248"/>
    </source>
</evidence>
<gene>
    <name evidence="3" type="ORF">PRVXT_000355</name>
</gene>
<dbReference type="InterPro" id="IPR036812">
    <property type="entry name" value="NAD(P)_OxRdtase_dom_sf"/>
</dbReference>
<protein>
    <submittedName>
        <fullName evidence="3">Aldo/keto reductase</fullName>
    </submittedName>
</protein>
<dbReference type="InterPro" id="IPR020471">
    <property type="entry name" value="AKR"/>
</dbReference>
<dbReference type="PANTHER" id="PTHR43364">
    <property type="entry name" value="NADH-SPECIFIC METHYLGLYOXAL REDUCTASE-RELATED"/>
    <property type="match status" value="1"/>
</dbReference>
<feature type="domain" description="NADP-dependent oxidoreductase" evidence="2">
    <location>
        <begin position="14"/>
        <end position="300"/>
    </location>
</feature>
<dbReference type="SUPFAM" id="SSF51430">
    <property type="entry name" value="NAD(P)-linked oxidoreductase"/>
    <property type="match status" value="1"/>
</dbReference>
<dbReference type="InterPro" id="IPR050523">
    <property type="entry name" value="AKR_Detox_Biosynth"/>
</dbReference>
<proteinExistence type="predicted"/>
<dbReference type="Pfam" id="PF00248">
    <property type="entry name" value="Aldo_ket_red"/>
    <property type="match status" value="1"/>
</dbReference>
<dbReference type="PANTHER" id="PTHR43364:SF4">
    <property type="entry name" value="NAD(P)-LINKED OXIDOREDUCTASE SUPERFAMILY PROTEIN"/>
    <property type="match status" value="1"/>
</dbReference>
<evidence type="ECO:0000313" key="3">
    <source>
        <dbReference type="EMBL" id="XBX75245.1"/>
    </source>
</evidence>
<dbReference type="EMBL" id="CP158367">
    <property type="protein sequence ID" value="XBX75245.1"/>
    <property type="molecule type" value="Genomic_DNA"/>
</dbReference>
<organism evidence="3">
    <name type="scientific">Proteinivorax tanatarense</name>
    <dbReference type="NCBI Taxonomy" id="1260629"/>
    <lineage>
        <taxon>Bacteria</taxon>
        <taxon>Bacillati</taxon>
        <taxon>Bacillota</taxon>
        <taxon>Clostridia</taxon>
        <taxon>Eubacteriales</taxon>
        <taxon>Proteinivoracaceae</taxon>
        <taxon>Proteinivorax</taxon>
    </lineage>
</organism>
<dbReference type="Gene3D" id="3.20.20.100">
    <property type="entry name" value="NADP-dependent oxidoreductase domain"/>
    <property type="match status" value="1"/>
</dbReference>
<reference evidence="3" key="2">
    <citation type="submission" date="2024-06" db="EMBL/GenBank/DDBJ databases">
        <authorList>
            <person name="Petrova K.O."/>
            <person name="Toshchakov S.V."/>
            <person name="Boltjanskaja Y.V."/>
            <person name="Kevbrin V."/>
        </authorList>
    </citation>
    <scope>NUCLEOTIDE SEQUENCE</scope>
    <source>
        <strain evidence="3">Z-910T</strain>
    </source>
</reference>
<accession>A0AAU7VMF3</accession>
<dbReference type="PRINTS" id="PR00069">
    <property type="entry name" value="ALDKETRDTASE"/>
</dbReference>
<reference evidence="3" key="1">
    <citation type="journal article" date="2013" name="Extremophiles">
        <title>Proteinivorax tanatarense gen. nov., sp. nov., an anaerobic, haloalkaliphilic, proteolytic bacterium isolated from a decaying algal bloom, and proposal of Proteinivoraceae fam. nov.</title>
        <authorList>
            <person name="Kevbrin V."/>
            <person name="Boltyanskaya Y."/>
            <person name="Zhilina T."/>
            <person name="Kolganova T."/>
            <person name="Lavrentjeva E."/>
            <person name="Kuznetsov B."/>
        </authorList>
    </citation>
    <scope>NUCLEOTIDE SEQUENCE</scope>
    <source>
        <strain evidence="3">Z-910T</strain>
    </source>
</reference>
<keyword evidence="1" id="KW-0560">Oxidoreductase</keyword>